<keyword evidence="1" id="KW-0812">Transmembrane</keyword>
<dbReference type="AlphaFoldDB" id="A0A1X7TGW3"/>
<proteinExistence type="predicted"/>
<name>A0A1X7TGW3_AMPQE</name>
<sequence length="50" mass="6137">MQHKYMYMHQEKLLKMQNSLLFIFGEIWPVTLYYNSTGTLARFWSNFKNS</sequence>
<organism evidence="2">
    <name type="scientific">Amphimedon queenslandica</name>
    <name type="common">Sponge</name>
    <dbReference type="NCBI Taxonomy" id="400682"/>
    <lineage>
        <taxon>Eukaryota</taxon>
        <taxon>Metazoa</taxon>
        <taxon>Porifera</taxon>
        <taxon>Demospongiae</taxon>
        <taxon>Heteroscleromorpha</taxon>
        <taxon>Haplosclerida</taxon>
        <taxon>Niphatidae</taxon>
        <taxon>Amphimedon</taxon>
    </lineage>
</organism>
<evidence type="ECO:0000313" key="2">
    <source>
        <dbReference type="EnsemblMetazoa" id="Aqu2.1.13965_001"/>
    </source>
</evidence>
<keyword evidence="1" id="KW-0472">Membrane</keyword>
<accession>A0A1X7TGW3</accession>
<evidence type="ECO:0000256" key="1">
    <source>
        <dbReference type="SAM" id="Phobius"/>
    </source>
</evidence>
<dbReference type="EnsemblMetazoa" id="Aqu2.1.13965_001">
    <property type="protein sequence ID" value="Aqu2.1.13965_001"/>
    <property type="gene ID" value="Aqu2.1.13965"/>
</dbReference>
<keyword evidence="1" id="KW-1133">Transmembrane helix</keyword>
<feature type="transmembrane region" description="Helical" evidence="1">
    <location>
        <begin position="20"/>
        <end position="44"/>
    </location>
</feature>
<dbReference type="InParanoid" id="A0A1X7TGW3"/>
<reference evidence="2" key="1">
    <citation type="submission" date="2017-05" db="UniProtKB">
        <authorList>
            <consortium name="EnsemblMetazoa"/>
        </authorList>
    </citation>
    <scope>IDENTIFICATION</scope>
</reference>
<protein>
    <submittedName>
        <fullName evidence="2">Uncharacterized protein</fullName>
    </submittedName>
</protein>